<name>A0A9X2T5I7_9HYPH</name>
<dbReference type="SMART" id="SM00065">
    <property type="entry name" value="GAF"/>
    <property type="match status" value="1"/>
</dbReference>
<dbReference type="RefSeq" id="WP_258734488.1">
    <property type="nucleotide sequence ID" value="NZ_JANTHZ010000012.1"/>
</dbReference>
<evidence type="ECO:0000313" key="2">
    <source>
        <dbReference type="EMBL" id="MCS0497331.1"/>
    </source>
</evidence>
<keyword evidence="3" id="KW-1185">Reference proteome</keyword>
<dbReference type="Gene3D" id="3.30.450.40">
    <property type="match status" value="1"/>
</dbReference>
<feature type="domain" description="GAF" evidence="1">
    <location>
        <begin position="163"/>
        <end position="321"/>
    </location>
</feature>
<dbReference type="Pfam" id="PF13185">
    <property type="entry name" value="GAF_2"/>
    <property type="match status" value="1"/>
</dbReference>
<dbReference type="Gene3D" id="2.30.110.10">
    <property type="entry name" value="Electron Transport, Fmn-binding Protein, Chain A"/>
    <property type="match status" value="1"/>
</dbReference>
<dbReference type="InterPro" id="IPR029016">
    <property type="entry name" value="GAF-like_dom_sf"/>
</dbReference>
<sequence length="452" mass="47720">MTVRLADLRACFEGVIPSIVATVDGEGMPNVSYLSQVHFVDDAHVALTNQFFSKTAANIALRCAATLMVVDGRSGDQFLIDIAPVRRENAGPLFERMSIQLAATSGHGGWGEVMKLRSADIYRVEAIRAVPSPGVAAAPTDPAGRVKLEAVALLAAAIGAEPDAGAMLDRALEGLATDLGIRHSMVLVPAGEGRRLVTLASRGYPARGVGSEVALGEGVIGLVGEWRVPVRISDMSRGRRYAAAAGAGPAGSEREIALPGLAAPQSQIAVPLVAQGRLTGVLFAESPERFAFCHEHEAALSLIALPLAAGLRMNALGAGEATGAATPEAAMAEAPQPVAATLTGGVPFLVRHHRFDDAVFIGGDYLIRGVAGRLVMLMLRDYLATGRTEFANQQIRRAPELRLPDLKDNLETRLLLLRRRLEEKDAPLRIHPAGRGRVRLELGGTPLVESVP</sequence>
<dbReference type="PANTHER" id="PTHR40660">
    <property type="entry name" value="5'-PHOSPHATE OXIDASE PUTATIVE DOMAIN-CONTAINING PROTEIN-RELATED"/>
    <property type="match status" value="1"/>
</dbReference>
<dbReference type="InterPro" id="IPR012349">
    <property type="entry name" value="Split_barrel_FMN-bd"/>
</dbReference>
<dbReference type="EMBL" id="JANTHZ010000012">
    <property type="protein sequence ID" value="MCS0497331.1"/>
    <property type="molecule type" value="Genomic_DNA"/>
</dbReference>
<evidence type="ECO:0000259" key="1">
    <source>
        <dbReference type="SMART" id="SM00065"/>
    </source>
</evidence>
<gene>
    <name evidence="2" type="ORF">NVS89_19775</name>
</gene>
<dbReference type="AlphaFoldDB" id="A0A9X2T5I7"/>
<proteinExistence type="predicted"/>
<comment type="caution">
    <text evidence="2">The sequence shown here is derived from an EMBL/GenBank/DDBJ whole genome shotgun (WGS) entry which is preliminary data.</text>
</comment>
<dbReference type="Proteomes" id="UP001151088">
    <property type="component" value="Unassembled WGS sequence"/>
</dbReference>
<dbReference type="SUPFAM" id="SSF50475">
    <property type="entry name" value="FMN-binding split barrel"/>
    <property type="match status" value="1"/>
</dbReference>
<organism evidence="2 3">
    <name type="scientific">Ancylobacter mangrovi</name>
    <dbReference type="NCBI Taxonomy" id="2972472"/>
    <lineage>
        <taxon>Bacteria</taxon>
        <taxon>Pseudomonadati</taxon>
        <taxon>Pseudomonadota</taxon>
        <taxon>Alphaproteobacteria</taxon>
        <taxon>Hyphomicrobiales</taxon>
        <taxon>Xanthobacteraceae</taxon>
        <taxon>Ancylobacter</taxon>
    </lineage>
</organism>
<reference evidence="2" key="1">
    <citation type="submission" date="2022-08" db="EMBL/GenBank/DDBJ databases">
        <authorList>
            <person name="Li F."/>
        </authorList>
    </citation>
    <scope>NUCLEOTIDE SEQUENCE</scope>
    <source>
        <strain evidence="2">MQZ15Z-1</strain>
    </source>
</reference>
<protein>
    <submittedName>
        <fullName evidence="2">GAF domain-containing protein</fullName>
    </submittedName>
</protein>
<dbReference type="PANTHER" id="PTHR40660:SF1">
    <property type="entry name" value="5'-PHOSPHATE OXIDASE PUTATIVE DOMAIN-CONTAINING PROTEIN-RELATED"/>
    <property type="match status" value="1"/>
</dbReference>
<evidence type="ECO:0000313" key="3">
    <source>
        <dbReference type="Proteomes" id="UP001151088"/>
    </source>
</evidence>
<accession>A0A9X2T5I7</accession>
<dbReference type="Pfam" id="PF01243">
    <property type="entry name" value="PNPOx_N"/>
    <property type="match status" value="1"/>
</dbReference>
<dbReference type="SUPFAM" id="SSF55781">
    <property type="entry name" value="GAF domain-like"/>
    <property type="match status" value="1"/>
</dbReference>
<dbReference type="InterPro" id="IPR011576">
    <property type="entry name" value="Pyridox_Oxase_N"/>
</dbReference>
<dbReference type="InterPro" id="IPR003018">
    <property type="entry name" value="GAF"/>
</dbReference>